<evidence type="ECO:0000313" key="3">
    <source>
        <dbReference type="WBParaSite" id="MhA1_Contig1434.frz3.gene6"/>
    </source>
</evidence>
<evidence type="ECO:0000256" key="1">
    <source>
        <dbReference type="SAM" id="SignalP"/>
    </source>
</evidence>
<sequence>MFIILFLIILNFIKIGAIKCFVNDEDNLNATLGYDNETEAFKFNCSNTGNKDLENCLSLYGCNNDEKYIFKCVYEKDIIIDYFNKSYEKLNVPKVINDNNLCQVMNEVDNCKNCLICGTDYCNYKKLVKLREWTKLSTNKFELKSEENSEEEPVDIEVKTPYVKTTTTTSTTKTIEKTTKISSTKEVTSSKANVLETKCNFYI</sequence>
<feature type="signal peptide" evidence="1">
    <location>
        <begin position="1"/>
        <end position="17"/>
    </location>
</feature>
<dbReference type="AlphaFoldDB" id="A0A1I8B6E9"/>
<dbReference type="Proteomes" id="UP000095281">
    <property type="component" value="Unplaced"/>
</dbReference>
<proteinExistence type="predicted"/>
<protein>
    <submittedName>
        <fullName evidence="3">Fam-c protein</fullName>
    </submittedName>
</protein>
<reference evidence="3" key="1">
    <citation type="submission" date="2016-11" db="UniProtKB">
        <authorList>
            <consortium name="WormBaseParasite"/>
        </authorList>
    </citation>
    <scope>IDENTIFICATION</scope>
</reference>
<keyword evidence="1" id="KW-0732">Signal</keyword>
<evidence type="ECO:0000313" key="2">
    <source>
        <dbReference type="Proteomes" id="UP000095281"/>
    </source>
</evidence>
<keyword evidence="2" id="KW-1185">Reference proteome</keyword>
<dbReference type="WBParaSite" id="MhA1_Contig1434.frz3.gene6">
    <property type="protein sequence ID" value="MhA1_Contig1434.frz3.gene6"/>
    <property type="gene ID" value="MhA1_Contig1434.frz3.gene6"/>
</dbReference>
<name>A0A1I8B6E9_MELHA</name>
<feature type="chain" id="PRO_5009315502" evidence="1">
    <location>
        <begin position="18"/>
        <end position="203"/>
    </location>
</feature>
<organism evidence="2 3">
    <name type="scientific">Meloidogyne hapla</name>
    <name type="common">Root-knot nematode worm</name>
    <dbReference type="NCBI Taxonomy" id="6305"/>
    <lineage>
        <taxon>Eukaryota</taxon>
        <taxon>Metazoa</taxon>
        <taxon>Ecdysozoa</taxon>
        <taxon>Nematoda</taxon>
        <taxon>Chromadorea</taxon>
        <taxon>Rhabditida</taxon>
        <taxon>Tylenchina</taxon>
        <taxon>Tylenchomorpha</taxon>
        <taxon>Tylenchoidea</taxon>
        <taxon>Meloidogynidae</taxon>
        <taxon>Meloidogyninae</taxon>
        <taxon>Meloidogyne</taxon>
    </lineage>
</organism>
<accession>A0A1I8B6E9</accession>